<comment type="caution">
    <text evidence="7">The sequence shown here is derived from an EMBL/GenBank/DDBJ whole genome shotgun (WGS) entry which is preliminary data.</text>
</comment>
<dbReference type="GO" id="GO:0015562">
    <property type="term" value="F:efflux transmembrane transporter activity"/>
    <property type="evidence" value="ECO:0007669"/>
    <property type="project" value="TreeGrafter"/>
</dbReference>
<dbReference type="Pfam" id="PF25967">
    <property type="entry name" value="RND-MFP_C"/>
    <property type="match status" value="1"/>
</dbReference>
<reference evidence="7 8" key="1">
    <citation type="submission" date="2016-10" db="EMBL/GenBank/DDBJ databases">
        <title>Updated version of Genome Assembly of Janthinobacterium lividum ERGS5:01.</title>
        <authorList>
            <person name="Kumar R."/>
            <person name="Acharya V."/>
            <person name="Singh D."/>
        </authorList>
    </citation>
    <scope>NUCLEOTIDE SEQUENCE [LARGE SCALE GENOMIC DNA]</scope>
    <source>
        <strain evidence="7 8">ERGS5:01</strain>
    </source>
</reference>
<dbReference type="Gene3D" id="1.10.287.470">
    <property type="entry name" value="Helix hairpin bin"/>
    <property type="match status" value="1"/>
</dbReference>
<dbReference type="Gene3D" id="2.40.30.170">
    <property type="match status" value="1"/>
</dbReference>
<gene>
    <name evidence="7" type="ORF">BA896_006690</name>
</gene>
<dbReference type="EMBL" id="MAQB02000001">
    <property type="protein sequence ID" value="OFJ48650.1"/>
    <property type="molecule type" value="Genomic_DNA"/>
</dbReference>
<evidence type="ECO:0000259" key="5">
    <source>
        <dbReference type="Pfam" id="PF25944"/>
    </source>
</evidence>
<dbReference type="Gene3D" id="2.40.420.20">
    <property type="match status" value="1"/>
</dbReference>
<protein>
    <submittedName>
        <fullName evidence="7">Efflux transporter periplasmic adaptor subunit</fullName>
    </submittedName>
</protein>
<dbReference type="Pfam" id="PF25944">
    <property type="entry name" value="Beta-barrel_RND"/>
    <property type="match status" value="1"/>
</dbReference>
<proteinExistence type="inferred from homology"/>
<name>A0A1E8PRX5_9BURK</name>
<evidence type="ECO:0000256" key="3">
    <source>
        <dbReference type="ARBA" id="ARBA00022448"/>
    </source>
</evidence>
<dbReference type="NCBIfam" id="TIGR01730">
    <property type="entry name" value="RND_mfp"/>
    <property type="match status" value="1"/>
</dbReference>
<evidence type="ECO:0000256" key="2">
    <source>
        <dbReference type="ARBA" id="ARBA00009477"/>
    </source>
</evidence>
<keyword evidence="3" id="KW-0813">Transport</keyword>
<evidence type="ECO:0000313" key="7">
    <source>
        <dbReference type="EMBL" id="OFJ48650.1"/>
    </source>
</evidence>
<dbReference type="PANTHER" id="PTHR30469">
    <property type="entry name" value="MULTIDRUG RESISTANCE PROTEIN MDTA"/>
    <property type="match status" value="1"/>
</dbReference>
<feature type="domain" description="Multidrug resistance protein MdtA-like beta-barrel" evidence="5">
    <location>
        <begin position="220"/>
        <end position="301"/>
    </location>
</feature>
<evidence type="ECO:0000256" key="1">
    <source>
        <dbReference type="ARBA" id="ARBA00004236"/>
    </source>
</evidence>
<sequence>MKKTSLAILVGAALCIGGGIWYFNHQPGMAADAQDGKGGKGGKGGQVSTTVSVVAPLRQDVPMLLQANGSVMPISSVDLHPQTTSTISKVHIREGQFVKQGELMFTLDARSEHANVDKAQAQVLRDRAAVLDLERQLKRSQDLLSKNFIAQGAVDTLQSGLDAARALLAASQAALRAAQVDSSYTVLRAPQGGRVGAISVYAGSLVQPSTSLTSITQLDPIDVVFSLPESSLSGLLAAQKAGEVAVKALLADAGGKQLDGKLNFIDNAVDPATGVIKIKARFNNAGTDLWPGQYVHTQMTVRTLKDALVIPQNAIIMSTSGTFVYSMEADNTAKMRKIARVYAFGPHAVVTGLNGDEKVIVDGKQNLRPGSKVRLVEKHKAADGAAAPQGKPA</sequence>
<dbReference type="Proteomes" id="UP000092634">
    <property type="component" value="Unassembled WGS sequence"/>
</dbReference>
<accession>A0A1E8PRX5</accession>
<dbReference type="InterPro" id="IPR058625">
    <property type="entry name" value="MdtA-like_BSH"/>
</dbReference>
<evidence type="ECO:0000259" key="6">
    <source>
        <dbReference type="Pfam" id="PF25967"/>
    </source>
</evidence>
<dbReference type="Gene3D" id="2.40.50.100">
    <property type="match status" value="1"/>
</dbReference>
<dbReference type="SUPFAM" id="SSF111369">
    <property type="entry name" value="HlyD-like secretion proteins"/>
    <property type="match status" value="1"/>
</dbReference>
<dbReference type="GO" id="GO:1990281">
    <property type="term" value="C:efflux pump complex"/>
    <property type="evidence" value="ECO:0007669"/>
    <property type="project" value="TreeGrafter"/>
</dbReference>
<dbReference type="AlphaFoldDB" id="A0A1E8PRX5"/>
<feature type="domain" description="Multidrug resistance protein MdtA-like barrel-sandwich hybrid" evidence="4">
    <location>
        <begin position="77"/>
        <end position="215"/>
    </location>
</feature>
<evidence type="ECO:0000313" key="8">
    <source>
        <dbReference type="Proteomes" id="UP000092634"/>
    </source>
</evidence>
<dbReference type="PANTHER" id="PTHR30469:SF36">
    <property type="entry name" value="BLL3903 PROTEIN"/>
    <property type="match status" value="1"/>
</dbReference>
<organism evidence="7 8">
    <name type="scientific">Janthinobacterium lividum</name>
    <dbReference type="NCBI Taxonomy" id="29581"/>
    <lineage>
        <taxon>Bacteria</taxon>
        <taxon>Pseudomonadati</taxon>
        <taxon>Pseudomonadota</taxon>
        <taxon>Betaproteobacteria</taxon>
        <taxon>Burkholderiales</taxon>
        <taxon>Oxalobacteraceae</taxon>
        <taxon>Janthinobacterium</taxon>
    </lineage>
</organism>
<dbReference type="InterPro" id="IPR058626">
    <property type="entry name" value="MdtA-like_b-barrel"/>
</dbReference>
<comment type="similarity">
    <text evidence="2">Belongs to the membrane fusion protein (MFP) (TC 8.A.1) family.</text>
</comment>
<comment type="subcellular location">
    <subcellularLocation>
        <location evidence="1">Cell membrane</location>
    </subcellularLocation>
</comment>
<feature type="domain" description="Multidrug resistance protein MdtA-like C-terminal permuted SH3" evidence="6">
    <location>
        <begin position="306"/>
        <end position="365"/>
    </location>
</feature>
<dbReference type="InterPro" id="IPR058627">
    <property type="entry name" value="MdtA-like_C"/>
</dbReference>
<evidence type="ECO:0000259" key="4">
    <source>
        <dbReference type="Pfam" id="PF25917"/>
    </source>
</evidence>
<dbReference type="InterPro" id="IPR006143">
    <property type="entry name" value="RND_pump_MFP"/>
</dbReference>
<dbReference type="Pfam" id="PF25917">
    <property type="entry name" value="BSH_RND"/>
    <property type="match status" value="1"/>
</dbReference>